<dbReference type="Proteomes" id="UP000663852">
    <property type="component" value="Unassembled WGS sequence"/>
</dbReference>
<dbReference type="InterPro" id="IPR008011">
    <property type="entry name" value="Complex1_LYR_dom"/>
</dbReference>
<name>A0A813V747_ADIRI</name>
<dbReference type="OrthoDB" id="277888at2759"/>
<protein>
    <recommendedName>
        <fullName evidence="1">Complex 1 LYR protein domain-containing protein</fullName>
    </recommendedName>
</protein>
<dbReference type="AlphaFoldDB" id="A0A813V747"/>
<organism evidence="2 3">
    <name type="scientific">Adineta ricciae</name>
    <name type="common">Rotifer</name>
    <dbReference type="NCBI Taxonomy" id="249248"/>
    <lineage>
        <taxon>Eukaryota</taxon>
        <taxon>Metazoa</taxon>
        <taxon>Spiralia</taxon>
        <taxon>Gnathifera</taxon>
        <taxon>Rotifera</taxon>
        <taxon>Eurotatoria</taxon>
        <taxon>Bdelloidea</taxon>
        <taxon>Adinetida</taxon>
        <taxon>Adinetidae</taxon>
        <taxon>Adineta</taxon>
    </lineage>
</organism>
<feature type="domain" description="Complex 1 LYR protein" evidence="1">
    <location>
        <begin position="7"/>
        <end position="61"/>
    </location>
</feature>
<reference evidence="2" key="1">
    <citation type="submission" date="2021-02" db="EMBL/GenBank/DDBJ databases">
        <authorList>
            <person name="Nowell W R."/>
        </authorList>
    </citation>
    <scope>NUCLEOTIDE SEQUENCE</scope>
</reference>
<accession>A0A813V747</accession>
<dbReference type="Pfam" id="PF05347">
    <property type="entry name" value="Complex1_LYR"/>
    <property type="match status" value="1"/>
</dbReference>
<sequence>MSSRQLEVLRLYRDLLRYSQTLKYTDVNFYLTRIKQEFAKGKTLENEDDILRQIAKGREFLRNKRLI</sequence>
<dbReference type="EMBL" id="CAJNOJ010000018">
    <property type="protein sequence ID" value="CAF0832541.1"/>
    <property type="molecule type" value="Genomic_DNA"/>
</dbReference>
<evidence type="ECO:0000313" key="2">
    <source>
        <dbReference type="EMBL" id="CAF0832541.1"/>
    </source>
</evidence>
<gene>
    <name evidence="2" type="ORF">EDS130_LOCUS6414</name>
</gene>
<proteinExistence type="predicted"/>
<evidence type="ECO:0000259" key="1">
    <source>
        <dbReference type="Pfam" id="PF05347"/>
    </source>
</evidence>
<comment type="caution">
    <text evidence="2">The sequence shown here is derived from an EMBL/GenBank/DDBJ whole genome shotgun (WGS) entry which is preliminary data.</text>
</comment>
<evidence type="ECO:0000313" key="3">
    <source>
        <dbReference type="Proteomes" id="UP000663852"/>
    </source>
</evidence>